<accession>A0AC35GKU6</accession>
<dbReference type="WBParaSite" id="PS1159_v2.g6239.t1">
    <property type="protein sequence ID" value="PS1159_v2.g6239.t1"/>
    <property type="gene ID" value="PS1159_v2.g6239"/>
</dbReference>
<dbReference type="Proteomes" id="UP000887580">
    <property type="component" value="Unplaced"/>
</dbReference>
<proteinExistence type="predicted"/>
<protein>
    <submittedName>
        <fullName evidence="2">Gag protein</fullName>
    </submittedName>
</protein>
<sequence>MTNSPTKKSSTAAAPNPASAIDPNTLAAAFATFTQMQAQMQSQNPSPAPTATTNRTFPAIPTFRPDLAKANYASTWFAKLESLFRLQTFTDGEKCALAVSALDESAFEDVARALLPDKIQALTDFAKLQTTMIKLYDRSESVFAKRYAAFNMEWKGPEYESPAAFAARVRQQVGAIDCASFNQQAVETMCMLLAMKHPALESFRMQILNLLTKDPATSMDTCVTAMDTALQTHHDQRLVVNPNINFVQVKKAANLSSSPRKGEKQRAPCLSCGADHDRRFCKFKDAVCNFCHISGHIEKVCRKRVNNSRSFSDSGASNASNSKPPSRRPNIRNIRLEDTTSTSSSSSNARGPTDDYCGYRLNSIKVASPTPCSYASAAASSFPYSAQNPATLFHRGDSVQWRDDKTNAWMSGRVTDIYYNTLGIQTGQLHAIIDKKKVYPHDPSMFPASPANGSSTVAAIRTSFSAVPATTASTVAKPARRQSSSTTPDTRASSNPAINTTKSPSTTTFADAAAVFLLTQHPAVSNDVIKEYESDGYAKTIMACLSNGATGSRYSLVNGLIIISNRLYVPANIRPRVSELLLEAFNYALAPEHCSGVRLHPDAEKKP</sequence>
<evidence type="ECO:0000313" key="2">
    <source>
        <dbReference type="WBParaSite" id="PS1159_v2.g6239.t1"/>
    </source>
</evidence>
<organism evidence="1 2">
    <name type="scientific">Panagrolaimus sp. PS1159</name>
    <dbReference type="NCBI Taxonomy" id="55785"/>
    <lineage>
        <taxon>Eukaryota</taxon>
        <taxon>Metazoa</taxon>
        <taxon>Ecdysozoa</taxon>
        <taxon>Nematoda</taxon>
        <taxon>Chromadorea</taxon>
        <taxon>Rhabditida</taxon>
        <taxon>Tylenchina</taxon>
        <taxon>Panagrolaimomorpha</taxon>
        <taxon>Panagrolaimoidea</taxon>
        <taxon>Panagrolaimidae</taxon>
        <taxon>Panagrolaimus</taxon>
    </lineage>
</organism>
<name>A0AC35GKU6_9BILA</name>
<reference evidence="2" key="1">
    <citation type="submission" date="2022-11" db="UniProtKB">
        <authorList>
            <consortium name="WormBaseParasite"/>
        </authorList>
    </citation>
    <scope>IDENTIFICATION</scope>
</reference>
<evidence type="ECO:0000313" key="1">
    <source>
        <dbReference type="Proteomes" id="UP000887580"/>
    </source>
</evidence>